<dbReference type="InterPro" id="IPR019734">
    <property type="entry name" value="TPR_rpt"/>
</dbReference>
<dbReference type="Gene3D" id="1.10.10.10">
    <property type="entry name" value="Winged helix-like DNA-binding domain superfamily/Winged helix DNA-binding domain"/>
    <property type="match status" value="1"/>
</dbReference>
<keyword evidence="6" id="KW-1185">Reference proteome</keyword>
<evidence type="ECO:0000256" key="1">
    <source>
        <dbReference type="ARBA" id="ARBA00023015"/>
    </source>
</evidence>
<dbReference type="Pfam" id="PF00196">
    <property type="entry name" value="GerE"/>
    <property type="match status" value="1"/>
</dbReference>
<dbReference type="SUPFAM" id="SSF46894">
    <property type="entry name" value="C-terminal effector domain of the bipartite response regulators"/>
    <property type="match status" value="1"/>
</dbReference>
<proteinExistence type="predicted"/>
<organism evidence="5 6">
    <name type="scientific">Amycolatopsis pigmentata</name>
    <dbReference type="NCBI Taxonomy" id="450801"/>
    <lineage>
        <taxon>Bacteria</taxon>
        <taxon>Bacillati</taxon>
        <taxon>Actinomycetota</taxon>
        <taxon>Actinomycetes</taxon>
        <taxon>Pseudonocardiales</taxon>
        <taxon>Pseudonocardiaceae</taxon>
        <taxon>Amycolatopsis</taxon>
    </lineage>
</organism>
<reference evidence="6" key="1">
    <citation type="journal article" date="2019" name="Int. J. Syst. Evol. Microbiol.">
        <title>The Global Catalogue of Microorganisms (GCM) 10K type strain sequencing project: providing services to taxonomists for standard genome sequencing and annotation.</title>
        <authorList>
            <consortium name="The Broad Institute Genomics Platform"/>
            <consortium name="The Broad Institute Genome Sequencing Center for Infectious Disease"/>
            <person name="Wu L."/>
            <person name="Ma J."/>
        </authorList>
    </citation>
    <scope>NUCLEOTIDE SEQUENCE [LARGE SCALE GENOMIC DNA]</scope>
    <source>
        <strain evidence="6">CGMCC 4.7645</strain>
    </source>
</reference>
<dbReference type="PROSITE" id="PS50043">
    <property type="entry name" value="HTH_LUXR_2"/>
    <property type="match status" value="1"/>
</dbReference>
<dbReference type="SMART" id="SM00382">
    <property type="entry name" value="AAA"/>
    <property type="match status" value="1"/>
</dbReference>
<dbReference type="InterPro" id="IPR003593">
    <property type="entry name" value="AAA+_ATPase"/>
</dbReference>
<dbReference type="InterPro" id="IPR036388">
    <property type="entry name" value="WH-like_DNA-bd_sf"/>
</dbReference>
<dbReference type="SUPFAM" id="SSF52540">
    <property type="entry name" value="P-loop containing nucleoside triphosphate hydrolases"/>
    <property type="match status" value="1"/>
</dbReference>
<gene>
    <name evidence="5" type="ORF">ACFSXZ_10715</name>
</gene>
<dbReference type="SMART" id="SM00028">
    <property type="entry name" value="TPR"/>
    <property type="match status" value="2"/>
</dbReference>
<evidence type="ECO:0000256" key="3">
    <source>
        <dbReference type="ARBA" id="ARBA00023163"/>
    </source>
</evidence>
<keyword evidence="3" id="KW-0804">Transcription</keyword>
<dbReference type="InterPro" id="IPR016032">
    <property type="entry name" value="Sig_transdc_resp-reg_C-effctor"/>
</dbReference>
<dbReference type="RefSeq" id="WP_378263904.1">
    <property type="nucleotide sequence ID" value="NZ_JBHUKR010000006.1"/>
</dbReference>
<evidence type="ECO:0000313" key="6">
    <source>
        <dbReference type="Proteomes" id="UP001597417"/>
    </source>
</evidence>
<dbReference type="Gene3D" id="3.40.50.300">
    <property type="entry name" value="P-loop containing nucleotide triphosphate hydrolases"/>
    <property type="match status" value="1"/>
</dbReference>
<dbReference type="SUPFAM" id="SSF48452">
    <property type="entry name" value="TPR-like"/>
    <property type="match status" value="2"/>
</dbReference>
<dbReference type="InterPro" id="IPR000792">
    <property type="entry name" value="Tscrpt_reg_LuxR_C"/>
</dbReference>
<dbReference type="PRINTS" id="PR00038">
    <property type="entry name" value="HTHLUXR"/>
</dbReference>
<dbReference type="Gene3D" id="1.25.40.10">
    <property type="entry name" value="Tetratricopeptide repeat domain"/>
    <property type="match status" value="1"/>
</dbReference>
<comment type="caution">
    <text evidence="5">The sequence shown here is derived from an EMBL/GenBank/DDBJ whole genome shotgun (WGS) entry which is preliminary data.</text>
</comment>
<dbReference type="EMBL" id="JBHUKR010000006">
    <property type="protein sequence ID" value="MFD2416793.1"/>
    <property type="molecule type" value="Genomic_DNA"/>
</dbReference>
<name>A0ABW5FP40_9PSEU</name>
<accession>A0ABW5FP40</accession>
<sequence>MAEATGEQARRRVPRIKITAPAVPSGFVVRPRLLSVLDQAREVMTVLVCAPAGSGKTLLLADWARGHDGVAWVSLDSDDNDDRRFWSAILGALEACETVPSGSALRTLAVPRHPSRDLGFLAKAVGAIEEVPVTVWLVLDDLHELTDPEPLHGLETLMRHQPAGLRLVLASRHNPPLPLARLRLADQLVEIRAGDLRFSPDEARALLSSAGVELLPEQARQLLEQTEGWAAGLRLAAASLSEAADPDRFLAEFAENDRAVADYLIDEVLSRLPDELRAFLRAVSVCDEVCAELAEALSGRADAATMLDTLERKTSLLTRAGAEAPSECWYRVHALVRSVLLAEVSRTDPHRAAALHTRAAGWFAAHGRPVRALAHAARTSDAGQVAGLLRREAVTLVLAGEHDALRRALAVLGDQLIAEESLFALVSAFLQLEQGEPELAALHLAHADAAWPAEPSAEVETLRRLVRSRQAQVAGDVDEMVRTTDELERRSARGPVLDAVALLHRGTALMAAGDRDEARDHLRTALAAARDRGQDYVAIQCLTALGWIAGSVGDYPLMNELAGEADSEATRRGWEQTVAGAAACVLLAYGALLRGDPAACVKQAGRAGRLAVTGSPPGIQSLNLLLGVLIGAARFELGDWTGGLRRLHEARLAVGDARLPVGENALSAVLEHRAAVRFGLGELAQEVLGRARTSLPESGEIALMRARAQLVLGRPGPAAKILRPVLDGVVPTVLPWSVAEAWLVETEIARQAGDQARAVTALTEALSVSKSLGVLFPLVTAAPEIIELISARRGELGGLDDFAADVLATRRALGAPPVPAPLTKRERSVLRLLPTLRSLDEIAQDLTVSPNTVKTHVRSIYAKLGVKRRRDAVSVAVERGLLDTPYPPLDG</sequence>
<dbReference type="SMART" id="SM00421">
    <property type="entry name" value="HTH_LUXR"/>
    <property type="match status" value="1"/>
</dbReference>
<evidence type="ECO:0000313" key="5">
    <source>
        <dbReference type="EMBL" id="MFD2416793.1"/>
    </source>
</evidence>
<dbReference type="PANTHER" id="PTHR44688">
    <property type="entry name" value="DNA-BINDING TRANSCRIPTIONAL ACTIVATOR DEVR_DOSR"/>
    <property type="match status" value="1"/>
</dbReference>
<dbReference type="Proteomes" id="UP001597417">
    <property type="component" value="Unassembled WGS sequence"/>
</dbReference>
<dbReference type="CDD" id="cd06170">
    <property type="entry name" value="LuxR_C_like"/>
    <property type="match status" value="1"/>
</dbReference>
<evidence type="ECO:0000259" key="4">
    <source>
        <dbReference type="PROSITE" id="PS50043"/>
    </source>
</evidence>
<dbReference type="InterPro" id="IPR059106">
    <property type="entry name" value="WHD_MalT"/>
</dbReference>
<feature type="domain" description="HTH luxR-type" evidence="4">
    <location>
        <begin position="815"/>
        <end position="880"/>
    </location>
</feature>
<dbReference type="Pfam" id="PF25873">
    <property type="entry name" value="WHD_MalT"/>
    <property type="match status" value="1"/>
</dbReference>
<evidence type="ECO:0000256" key="2">
    <source>
        <dbReference type="ARBA" id="ARBA00023125"/>
    </source>
</evidence>
<dbReference type="PANTHER" id="PTHR44688:SF16">
    <property type="entry name" value="DNA-BINDING TRANSCRIPTIONAL ACTIVATOR DEVR_DOSR"/>
    <property type="match status" value="1"/>
</dbReference>
<keyword evidence="1" id="KW-0805">Transcription regulation</keyword>
<protein>
    <submittedName>
        <fullName evidence="5">LuxR C-terminal-related transcriptional regulator</fullName>
    </submittedName>
</protein>
<keyword evidence="2" id="KW-0238">DNA-binding</keyword>
<dbReference type="InterPro" id="IPR011990">
    <property type="entry name" value="TPR-like_helical_dom_sf"/>
</dbReference>
<dbReference type="InterPro" id="IPR027417">
    <property type="entry name" value="P-loop_NTPase"/>
</dbReference>